<name>A0ABX1M521_9CYAN</name>
<dbReference type="EMBL" id="JAAVJL010000002">
    <property type="protein sequence ID" value="NMF60117.1"/>
    <property type="molecule type" value="Genomic_DNA"/>
</dbReference>
<evidence type="ECO:0000313" key="5">
    <source>
        <dbReference type="Proteomes" id="UP000738376"/>
    </source>
</evidence>
<dbReference type="Proteomes" id="UP000738376">
    <property type="component" value="Unassembled WGS sequence"/>
</dbReference>
<dbReference type="PANTHER" id="PTHR30007">
    <property type="entry name" value="PHP DOMAIN PROTEIN"/>
    <property type="match status" value="1"/>
</dbReference>
<keyword evidence="5" id="KW-1185">Reference proteome</keyword>
<evidence type="ECO:0000259" key="1">
    <source>
        <dbReference type="Pfam" id="PF01609"/>
    </source>
</evidence>
<accession>A0ABX1M521</accession>
<reference evidence="4 5" key="1">
    <citation type="submission" date="2020-03" db="EMBL/GenBank/DDBJ databases">
        <title>Draft Genome Sequence of 2-Methylisoborneol Producing Pseudanabaena yagii Strain GIHE-NHR1 Isolated from North Han River in South Korea.</title>
        <authorList>
            <person name="Jeong J."/>
        </authorList>
    </citation>
    <scope>NUCLEOTIDE SEQUENCE [LARGE SCALE GENOMIC DNA]</scope>
    <source>
        <strain evidence="4 5">GIHE-NHR1</strain>
    </source>
</reference>
<dbReference type="RefSeq" id="WP_169365058.1">
    <property type="nucleotide sequence ID" value="NZ_JAAVJL010000002.1"/>
</dbReference>
<dbReference type="EMBL" id="JAAVJL010000006">
    <property type="protein sequence ID" value="NMF61122.1"/>
    <property type="molecule type" value="Genomic_DNA"/>
</dbReference>
<feature type="domain" description="Insertion element IS402-like" evidence="2">
    <location>
        <begin position="7"/>
        <end position="79"/>
    </location>
</feature>
<gene>
    <name evidence="3" type="ORF">HC246_19325</name>
    <name evidence="4" type="ORF">HC246_24635</name>
</gene>
<dbReference type="PANTHER" id="PTHR30007:SF0">
    <property type="entry name" value="TRANSPOSASE"/>
    <property type="match status" value="1"/>
</dbReference>
<protein>
    <submittedName>
        <fullName evidence="4">IS5 family transposase</fullName>
    </submittedName>
</protein>
<organism evidence="4 5">
    <name type="scientific">Pseudanabaena yagii GIHE-NHR1</name>
    <dbReference type="NCBI Taxonomy" id="2722753"/>
    <lineage>
        <taxon>Bacteria</taxon>
        <taxon>Bacillati</taxon>
        <taxon>Cyanobacteriota</taxon>
        <taxon>Cyanophyceae</taxon>
        <taxon>Pseudanabaenales</taxon>
        <taxon>Pseudanabaenaceae</taxon>
        <taxon>Pseudanabaena</taxon>
        <taxon>Pseudanabaena yagii</taxon>
    </lineage>
</organism>
<proteinExistence type="predicted"/>
<dbReference type="NCBIfam" id="NF033580">
    <property type="entry name" value="transpos_IS5_3"/>
    <property type="match status" value="1"/>
</dbReference>
<dbReference type="Pfam" id="PF01609">
    <property type="entry name" value="DDE_Tnp_1"/>
    <property type="match status" value="1"/>
</dbReference>
<dbReference type="Pfam" id="PF13340">
    <property type="entry name" value="DUF4096"/>
    <property type="match status" value="1"/>
</dbReference>
<feature type="domain" description="Transposase IS4-like" evidence="1">
    <location>
        <begin position="98"/>
        <end position="271"/>
    </location>
</feature>
<evidence type="ECO:0000313" key="4">
    <source>
        <dbReference type="EMBL" id="NMF61122.1"/>
    </source>
</evidence>
<sequence>MGYSSSLSDQEWEIIEPLLPKKKKTCPPTWTKRQILDGVFYQLKNGCNWADLPKDLPPYSTVYWHYKQWRASGVLREIMTALHEQVRAQAAKKPKWTTLIIVDSQATKNTCNASTESKGFCSYKATNGIKKNLGVDALGLPFFTLCTKASLSDDKALIEMFAQNIDYFKAKPVNIPKITVMVDHGYHPDKLIPALEAIYPQIMSKIRFKVAPKMSRQEKAELGISGFVVIPMRWIVERSNAWMDRCKSLVKNFDRTLDNANARIHLCFIRLMLKRLAKAS</sequence>
<dbReference type="InterPro" id="IPR002559">
    <property type="entry name" value="Transposase_11"/>
</dbReference>
<comment type="caution">
    <text evidence="4">The sequence shown here is derived from an EMBL/GenBank/DDBJ whole genome shotgun (WGS) entry which is preliminary data.</text>
</comment>
<evidence type="ECO:0000313" key="3">
    <source>
        <dbReference type="EMBL" id="NMF60117.1"/>
    </source>
</evidence>
<evidence type="ECO:0000259" key="2">
    <source>
        <dbReference type="Pfam" id="PF13340"/>
    </source>
</evidence>
<dbReference type="InterPro" id="IPR025161">
    <property type="entry name" value="IS402-like_dom"/>
</dbReference>